<dbReference type="EMBL" id="CACSHJ010000087">
    <property type="protein sequence ID" value="CAA0315465.1"/>
    <property type="molecule type" value="Genomic_DNA"/>
</dbReference>
<reference evidence="8 13" key="3">
    <citation type="submission" date="2019-12" db="EMBL/GenBank/DDBJ databases">
        <authorList>
            <person name="Jiao W.-B."/>
            <person name="Schneeberger K."/>
        </authorList>
    </citation>
    <scope>NUCLEOTIDE SEQUENCE [LARGE SCALE GENOMIC DNA]</scope>
    <source>
        <strain evidence="12">cv. An-1</strain>
        <strain evidence="13">cv. C24</strain>
    </source>
</reference>
<dbReference type="GO" id="GO:0016987">
    <property type="term" value="F:sigma factor activity"/>
    <property type="evidence" value="ECO:0007669"/>
    <property type="project" value="UniProtKB-KW"/>
</dbReference>
<evidence type="ECO:0000313" key="13">
    <source>
        <dbReference type="Proteomes" id="UP000434276"/>
    </source>
</evidence>
<evidence type="ECO:0000256" key="2">
    <source>
        <dbReference type="ARBA" id="ARBA00023015"/>
    </source>
</evidence>
<dbReference type="InterPro" id="IPR014284">
    <property type="entry name" value="RNA_pol_sigma-70_dom"/>
</dbReference>
<evidence type="ECO:0000313" key="8">
    <source>
        <dbReference type="EMBL" id="CAA0315465.1"/>
    </source>
</evidence>
<evidence type="ECO:0000313" key="10">
    <source>
        <dbReference type="EMBL" id="VYS50018.1"/>
    </source>
</evidence>
<dbReference type="GO" id="GO:0071482">
    <property type="term" value="P:cellular response to light stimulus"/>
    <property type="evidence" value="ECO:0007669"/>
    <property type="project" value="UniProtKB-ARBA"/>
</dbReference>
<dbReference type="PANTHER" id="PTHR30603:SF14">
    <property type="entry name" value="RNA POLYMERASE SIGMA FACTOR SIGA"/>
    <property type="match status" value="1"/>
</dbReference>
<dbReference type="Proteomes" id="UP000078284">
    <property type="component" value="Chromosome 1"/>
</dbReference>
<organism evidence="9 11">
    <name type="scientific">Arabidopsis thaliana</name>
    <name type="common">Mouse-ear cress</name>
    <dbReference type="NCBI Taxonomy" id="3702"/>
    <lineage>
        <taxon>Eukaryota</taxon>
        <taxon>Viridiplantae</taxon>
        <taxon>Streptophyta</taxon>
        <taxon>Embryophyta</taxon>
        <taxon>Tracheophyta</taxon>
        <taxon>Spermatophyta</taxon>
        <taxon>Magnoliopsida</taxon>
        <taxon>eudicotyledons</taxon>
        <taxon>Gunneridae</taxon>
        <taxon>Pentapetalae</taxon>
        <taxon>rosids</taxon>
        <taxon>malvids</taxon>
        <taxon>Brassicales</taxon>
        <taxon>Brassicaceae</taxon>
        <taxon>Camelineae</taxon>
        <taxon>Arabidopsis</taxon>
    </lineage>
</organism>
<dbReference type="InterPro" id="IPR013324">
    <property type="entry name" value="RNA_pol_sigma_r3/r4-like"/>
</dbReference>
<dbReference type="Proteomes" id="UP000434276">
    <property type="component" value="Unassembled WGS sequence"/>
</dbReference>
<dbReference type="InterPro" id="IPR007627">
    <property type="entry name" value="RNA_pol_sigma70_r2"/>
</dbReference>
<dbReference type="PRINTS" id="PR00046">
    <property type="entry name" value="SIGMA70FCT"/>
</dbReference>
<dbReference type="CDD" id="cd06171">
    <property type="entry name" value="Sigma70_r4"/>
    <property type="match status" value="1"/>
</dbReference>
<dbReference type="Pfam" id="PF04542">
    <property type="entry name" value="Sigma70_r2"/>
    <property type="match status" value="1"/>
</dbReference>
<dbReference type="ExpressionAtlas" id="A0A178W7Q2">
    <property type="expression patterns" value="baseline and differential"/>
</dbReference>
<protein>
    <submittedName>
        <fullName evidence="9">SIGB</fullName>
    </submittedName>
</protein>
<keyword evidence="5" id="KW-0804">Transcription</keyword>
<keyword evidence="2" id="KW-0805">Transcription regulation</keyword>
<dbReference type="OrthoDB" id="2012130at2759"/>
<dbReference type="NCBIfam" id="TIGR02937">
    <property type="entry name" value="sigma70-ECF"/>
    <property type="match status" value="1"/>
</dbReference>
<evidence type="ECO:0000313" key="11">
    <source>
        <dbReference type="Proteomes" id="UP000078284"/>
    </source>
</evidence>
<dbReference type="PROSITE" id="PS00715">
    <property type="entry name" value="SIGMA70_1"/>
    <property type="match status" value="1"/>
</dbReference>
<dbReference type="EMBL" id="LUHQ01000001">
    <property type="protein sequence ID" value="OAP14479.1"/>
    <property type="molecule type" value="Genomic_DNA"/>
</dbReference>
<reference evidence="11" key="1">
    <citation type="journal article" date="2016" name="Proc. Natl. Acad. Sci. U.S.A.">
        <title>Chromosome-level assembly of Arabidopsis thaliana Ler reveals the extent of translocation and inversion polymorphisms.</title>
        <authorList>
            <person name="Zapata L."/>
            <person name="Ding J."/>
            <person name="Willing E.M."/>
            <person name="Hartwig B."/>
            <person name="Bezdan D."/>
            <person name="Jiao W.B."/>
            <person name="Patel V."/>
            <person name="Velikkakam James G."/>
            <person name="Koornneef M."/>
            <person name="Ossowski S."/>
            <person name="Schneeberger K."/>
        </authorList>
    </citation>
    <scope>NUCLEOTIDE SEQUENCE [LARGE SCALE GENOMIC DNA]</scope>
    <source>
        <strain evidence="11">cv. Landsberg erecta</strain>
    </source>
</reference>
<dbReference type="InterPro" id="IPR050239">
    <property type="entry name" value="Sigma-70_RNA_pol_init_factors"/>
</dbReference>
<dbReference type="Pfam" id="PF04539">
    <property type="entry name" value="Sigma70_r3"/>
    <property type="match status" value="1"/>
</dbReference>
<dbReference type="Gene3D" id="1.10.601.10">
    <property type="entry name" value="RNA Polymerase Primary Sigma Factor"/>
    <property type="match status" value="1"/>
</dbReference>
<accession>A0A178W7Q2</accession>
<evidence type="ECO:0000256" key="4">
    <source>
        <dbReference type="ARBA" id="ARBA00023125"/>
    </source>
</evidence>
<proteinExistence type="inferred from homology"/>
<accession>A0A5S9WPE8</accession>
<evidence type="ECO:0000313" key="12">
    <source>
        <dbReference type="Proteomes" id="UP000426265"/>
    </source>
</evidence>
<sequence length="496" mass="55684">MATAAVIGLNTGKRLLSSSFYHSDVTEKFLSVNDHCSSQYHIASTKSGITAKKASNYSPSFPSSNRHTQSAKALKESVDVASTEKPWLPNGTDKELEEECYDDDLIGPSVEAILLLQKSMLEKSWNLSFEKAVSSESIRKKKIPIITCSGISARQRRIGAKKKTNMTHVKAVSDVSSGKQVRGYVKGVISEDVLSHAEVVRLSKKIKSGLRLDDHKSRLKDRLGCEPSDEQLAVSLKISRAELQAWLMECHLAREKLAMSNVRLVMSIAQRYDNLGAEMSDLVQGGLIGLLRGIEKFDSSKGFRISTYVYWWIRQGVSRALVDNSRTLRLPTHLHERLGLIRNAKLRLQEKGITPSIDRIAESLNMSQKKVRNATEAVSKVFSLDRDAFPSLNGLPGETHHSYIADTRLENNPWHGYDDLALKEEVSKLISATLGEREKEIIRLYYGLDKECLTWEDISKRIGLSRERVRQVGLVALEKLKHAARKRKMEAMIIKN</sequence>
<gene>
    <name evidence="9" type="ordered locus">AXX17_At1g58460</name>
    <name evidence="10" type="ORF">AN1_LOCUS5491</name>
    <name evidence="8" type="ORF">C24_LOCUS5375</name>
</gene>
<keyword evidence="3" id="KW-0731">Sigma factor</keyword>
<dbReference type="FunFam" id="1.10.10.10:FF:000520">
    <property type="entry name" value="RNA polymerase sigma factor sigA-like"/>
    <property type="match status" value="1"/>
</dbReference>
<dbReference type="InterPro" id="IPR007624">
    <property type="entry name" value="RNA_pol_sigma70_r3"/>
</dbReference>
<dbReference type="EMBL" id="CACRSJ010000104">
    <property type="protein sequence ID" value="VYS50018.1"/>
    <property type="molecule type" value="Genomic_DNA"/>
</dbReference>
<dbReference type="SUPFAM" id="SSF88946">
    <property type="entry name" value="Sigma2 domain of RNA polymerase sigma factors"/>
    <property type="match status" value="1"/>
</dbReference>
<evidence type="ECO:0000259" key="7">
    <source>
        <dbReference type="PROSITE" id="PS00715"/>
    </source>
</evidence>
<dbReference type="Gene3D" id="1.10.10.10">
    <property type="entry name" value="Winged helix-like DNA-binding domain superfamily/Winged helix DNA-binding domain"/>
    <property type="match status" value="2"/>
</dbReference>
<dbReference type="InterPro" id="IPR036388">
    <property type="entry name" value="WH-like_DNA-bd_sf"/>
</dbReference>
<dbReference type="InterPro" id="IPR007630">
    <property type="entry name" value="RNA_pol_sigma70_r4"/>
</dbReference>
<comment type="similarity">
    <text evidence="1">Belongs to the sigma-70 factor family.</text>
</comment>
<evidence type="ECO:0000256" key="6">
    <source>
        <dbReference type="SAM" id="MobiDB-lite"/>
    </source>
</evidence>
<feature type="compositionally biased region" description="Polar residues" evidence="6">
    <location>
        <begin position="57"/>
        <end position="71"/>
    </location>
</feature>
<name>A0A178W7Q2_ARATH</name>
<dbReference type="PANTHER" id="PTHR30603">
    <property type="entry name" value="RNA POLYMERASE SIGMA FACTOR RPO"/>
    <property type="match status" value="1"/>
</dbReference>
<keyword evidence="4" id="KW-0238">DNA-binding</keyword>
<evidence type="ECO:0000256" key="1">
    <source>
        <dbReference type="ARBA" id="ARBA00007788"/>
    </source>
</evidence>
<feature type="domain" description="RNA polymerase sigma-70" evidence="7">
    <location>
        <begin position="281"/>
        <end position="294"/>
    </location>
</feature>
<feature type="region of interest" description="Disordered" evidence="6">
    <location>
        <begin position="57"/>
        <end position="92"/>
    </location>
</feature>
<dbReference type="SUPFAM" id="SSF88659">
    <property type="entry name" value="Sigma3 and sigma4 domains of RNA polymerase sigma factors"/>
    <property type="match status" value="2"/>
</dbReference>
<dbReference type="InterPro" id="IPR013325">
    <property type="entry name" value="RNA_pol_sigma_r2"/>
</dbReference>
<dbReference type="Pfam" id="PF04545">
    <property type="entry name" value="Sigma70_r4"/>
    <property type="match status" value="1"/>
</dbReference>
<dbReference type="GO" id="GO:0006352">
    <property type="term" value="P:DNA-templated transcription initiation"/>
    <property type="evidence" value="ECO:0007669"/>
    <property type="project" value="InterPro"/>
</dbReference>
<dbReference type="Proteomes" id="UP000426265">
    <property type="component" value="Unassembled WGS sequence"/>
</dbReference>
<dbReference type="InterPro" id="IPR000943">
    <property type="entry name" value="RNA_pol_sigma70"/>
</dbReference>
<dbReference type="GO" id="GO:0003677">
    <property type="term" value="F:DNA binding"/>
    <property type="evidence" value="ECO:0007669"/>
    <property type="project" value="UniProtKB-KW"/>
</dbReference>
<dbReference type="AlphaFoldDB" id="A0A178W7Q2"/>
<evidence type="ECO:0000256" key="3">
    <source>
        <dbReference type="ARBA" id="ARBA00023082"/>
    </source>
</evidence>
<reference evidence="9" key="2">
    <citation type="submission" date="2016-03" db="EMBL/GenBank/DDBJ databases">
        <title>Full-length assembly of Arabidopsis thaliana Ler reveals the complement of translocations and inversions.</title>
        <authorList>
            <person name="Zapata L."/>
            <person name="Schneeberger K."/>
            <person name="Ossowski S."/>
        </authorList>
    </citation>
    <scope>NUCLEOTIDE SEQUENCE [LARGE SCALE GENOMIC DNA]</scope>
    <source>
        <tissue evidence="9">Leaf</tissue>
    </source>
</reference>
<evidence type="ECO:0000256" key="5">
    <source>
        <dbReference type="ARBA" id="ARBA00023163"/>
    </source>
</evidence>
<evidence type="ECO:0000313" key="9">
    <source>
        <dbReference type="EMBL" id="OAP14479.1"/>
    </source>
</evidence>